<dbReference type="OMA" id="RMTVIIA"/>
<dbReference type="PhylomeDB" id="B8M6U3"/>
<gene>
    <name evidence="8" type="ORF">TSTA_034020</name>
</gene>
<comment type="subcellular location">
    <subcellularLocation>
        <location evidence="1">Membrane</location>
        <topology evidence="1">Multi-pass membrane protein</topology>
    </subcellularLocation>
</comment>
<evidence type="ECO:0000259" key="7">
    <source>
        <dbReference type="PROSITE" id="PS50850"/>
    </source>
</evidence>
<evidence type="ECO:0000313" key="9">
    <source>
        <dbReference type="Proteomes" id="UP000001745"/>
    </source>
</evidence>
<sequence length="315" mass="33856">MKIKVSLPPRYLVSSVVTSLGGLLNGLDTGVIGPVTVMSSFTATFGEISFSLQGLIVSCVLLSATFASLFSGTLSDTLGRTRALAAGALVFGVGAVIEAIGAGEGLFLSTLVVYICEISPAETRGPLASMVKLFITIGLMVGFFMCYGTVKSSTSFSWRFPLALQAGISFALALSALYYLPESPKWLNHRGHLGEAERAWNKLEVAGADRGPDTFQESVQHEQQLDTNFITRFRSYYHDAVLNTRRVMGPASQKQAFLAVFLMSMQQLSGIDVLSIIMAIIGSLYASGSVHQTSGPGRWVQPERQSRALLKVQIV</sequence>
<evidence type="ECO:0000256" key="5">
    <source>
        <dbReference type="ARBA" id="ARBA00023136"/>
    </source>
</evidence>
<dbReference type="PROSITE" id="PS50850">
    <property type="entry name" value="MFS"/>
    <property type="match status" value="1"/>
</dbReference>
<evidence type="ECO:0000256" key="1">
    <source>
        <dbReference type="ARBA" id="ARBA00004141"/>
    </source>
</evidence>
<dbReference type="Gene3D" id="1.20.1250.20">
    <property type="entry name" value="MFS general substrate transporter like domains"/>
    <property type="match status" value="1"/>
</dbReference>
<dbReference type="GeneID" id="8097819"/>
<evidence type="ECO:0000256" key="4">
    <source>
        <dbReference type="ARBA" id="ARBA00022989"/>
    </source>
</evidence>
<dbReference type="Pfam" id="PF00083">
    <property type="entry name" value="Sugar_tr"/>
    <property type="match status" value="1"/>
</dbReference>
<dbReference type="InterPro" id="IPR020846">
    <property type="entry name" value="MFS_dom"/>
</dbReference>
<dbReference type="PANTHER" id="PTHR48022">
    <property type="entry name" value="PLASTIDIC GLUCOSE TRANSPORTER 4"/>
    <property type="match status" value="1"/>
</dbReference>
<proteinExistence type="inferred from homology"/>
<keyword evidence="9" id="KW-1185">Reference proteome</keyword>
<dbReference type="InterPro" id="IPR036259">
    <property type="entry name" value="MFS_trans_sf"/>
</dbReference>
<dbReference type="Proteomes" id="UP000001745">
    <property type="component" value="Unassembled WGS sequence"/>
</dbReference>
<dbReference type="InterPro" id="IPR005828">
    <property type="entry name" value="MFS_sugar_transport-like"/>
</dbReference>
<dbReference type="InterPro" id="IPR050360">
    <property type="entry name" value="MFS_Sugar_Transporters"/>
</dbReference>
<name>B8M6U3_TALSN</name>
<feature type="transmembrane region" description="Helical" evidence="6">
    <location>
        <begin position="127"/>
        <end position="150"/>
    </location>
</feature>
<dbReference type="AlphaFoldDB" id="B8M6U3"/>
<comment type="similarity">
    <text evidence="2">Belongs to the major facilitator superfamily. Sugar transporter (TC 2.A.1.1) family.</text>
</comment>
<feature type="transmembrane region" description="Helical" evidence="6">
    <location>
        <begin position="162"/>
        <end position="180"/>
    </location>
</feature>
<dbReference type="eggNOG" id="KOG0254">
    <property type="taxonomic scope" value="Eukaryota"/>
</dbReference>
<reference evidence="9" key="1">
    <citation type="journal article" date="2015" name="Genome Announc.">
        <title>Genome sequence of the AIDS-associated pathogen Penicillium marneffei (ATCC18224) and its near taxonomic relative Talaromyces stipitatus (ATCC10500).</title>
        <authorList>
            <person name="Nierman W.C."/>
            <person name="Fedorova-Abrams N.D."/>
            <person name="Andrianopoulos A."/>
        </authorList>
    </citation>
    <scope>NUCLEOTIDE SEQUENCE [LARGE SCALE GENOMIC DNA]</scope>
    <source>
        <strain evidence="9">ATCC 10500 / CBS 375.48 / QM 6759 / NRRL 1006</strain>
    </source>
</reference>
<protein>
    <submittedName>
        <fullName evidence="8">Hexose carrier protein, putative</fullName>
    </submittedName>
</protein>
<keyword evidence="5 6" id="KW-0472">Membrane</keyword>
<accession>B8M6U3</accession>
<dbReference type="HOGENOM" id="CLU_001265_30_12_1"/>
<feature type="transmembrane region" description="Helical" evidence="6">
    <location>
        <begin position="83"/>
        <end position="115"/>
    </location>
</feature>
<feature type="domain" description="Major facilitator superfamily (MFS) profile" evidence="7">
    <location>
        <begin position="14"/>
        <end position="315"/>
    </location>
</feature>
<keyword evidence="3 6" id="KW-0812">Transmembrane</keyword>
<feature type="transmembrane region" description="Helical" evidence="6">
    <location>
        <begin position="52"/>
        <end position="71"/>
    </location>
</feature>
<feature type="transmembrane region" description="Helical" evidence="6">
    <location>
        <begin position="256"/>
        <end position="281"/>
    </location>
</feature>
<dbReference type="InParanoid" id="B8M6U3"/>
<evidence type="ECO:0000313" key="8">
    <source>
        <dbReference type="EMBL" id="EED20163.1"/>
    </source>
</evidence>
<organism evidence="8 9">
    <name type="scientific">Talaromyces stipitatus (strain ATCC 10500 / CBS 375.48 / QM 6759 / NRRL 1006)</name>
    <name type="common">Penicillium stipitatum</name>
    <dbReference type="NCBI Taxonomy" id="441959"/>
    <lineage>
        <taxon>Eukaryota</taxon>
        <taxon>Fungi</taxon>
        <taxon>Dikarya</taxon>
        <taxon>Ascomycota</taxon>
        <taxon>Pezizomycotina</taxon>
        <taxon>Eurotiomycetes</taxon>
        <taxon>Eurotiomycetidae</taxon>
        <taxon>Eurotiales</taxon>
        <taxon>Trichocomaceae</taxon>
        <taxon>Talaromyces</taxon>
        <taxon>Talaromyces sect. Talaromyces</taxon>
    </lineage>
</organism>
<dbReference type="RefSeq" id="XP_002480597.1">
    <property type="nucleotide sequence ID" value="XM_002480552.1"/>
</dbReference>
<dbReference type="VEuPathDB" id="FungiDB:TSTA_034020"/>
<evidence type="ECO:0000256" key="2">
    <source>
        <dbReference type="ARBA" id="ARBA00010992"/>
    </source>
</evidence>
<dbReference type="GO" id="GO:0016020">
    <property type="term" value="C:membrane"/>
    <property type="evidence" value="ECO:0007669"/>
    <property type="project" value="UniProtKB-SubCell"/>
</dbReference>
<dbReference type="OrthoDB" id="5399138at2759"/>
<dbReference type="SUPFAM" id="SSF103473">
    <property type="entry name" value="MFS general substrate transporter"/>
    <property type="match status" value="1"/>
</dbReference>
<dbReference type="PANTHER" id="PTHR48022:SF2">
    <property type="entry name" value="PLASTIDIC GLUCOSE TRANSPORTER 4"/>
    <property type="match status" value="1"/>
</dbReference>
<feature type="transmembrane region" description="Helical" evidence="6">
    <location>
        <begin position="12"/>
        <end position="32"/>
    </location>
</feature>
<keyword evidence="4 6" id="KW-1133">Transmembrane helix</keyword>
<evidence type="ECO:0000256" key="3">
    <source>
        <dbReference type="ARBA" id="ARBA00022692"/>
    </source>
</evidence>
<dbReference type="EMBL" id="EQ962654">
    <property type="protein sequence ID" value="EED20163.1"/>
    <property type="molecule type" value="Genomic_DNA"/>
</dbReference>
<evidence type="ECO:0000256" key="6">
    <source>
        <dbReference type="SAM" id="Phobius"/>
    </source>
</evidence>
<dbReference type="GO" id="GO:0005351">
    <property type="term" value="F:carbohydrate:proton symporter activity"/>
    <property type="evidence" value="ECO:0007669"/>
    <property type="project" value="TreeGrafter"/>
</dbReference>